<dbReference type="PANTHER" id="PTHR13696">
    <property type="entry name" value="P-LOOP CONTAINING NUCLEOSIDE TRIPHOSPHATE HYDROLASE"/>
    <property type="match status" value="1"/>
</dbReference>
<feature type="domain" description="AAA" evidence="1">
    <location>
        <begin position="34"/>
        <end position="213"/>
    </location>
</feature>
<gene>
    <name evidence="2" type="ORF">R3P93_13415</name>
</gene>
<organism evidence="2 3">
    <name type="scientific">Rhodococcus cerastii</name>
    <dbReference type="NCBI Taxonomy" id="908616"/>
    <lineage>
        <taxon>Bacteria</taxon>
        <taxon>Bacillati</taxon>
        <taxon>Actinomycetota</taxon>
        <taxon>Actinomycetes</taxon>
        <taxon>Mycobacteriales</taxon>
        <taxon>Nocardiaceae</taxon>
        <taxon>Rhodococcus</taxon>
    </lineage>
</organism>
<name>A0ABU4D2M6_9NOCA</name>
<reference evidence="2 3" key="1">
    <citation type="submission" date="2023-10" db="EMBL/GenBank/DDBJ databases">
        <title>Development of a sustainable strategy for remediation of hydrocarbon-contaminated territories based on the waste exchange concept.</title>
        <authorList>
            <person name="Krivoruchko A."/>
        </authorList>
    </citation>
    <scope>NUCLEOTIDE SEQUENCE [LARGE SCALE GENOMIC DNA]</scope>
    <source>
        <strain evidence="2 3">IEGM 1327</strain>
    </source>
</reference>
<protein>
    <submittedName>
        <fullName evidence="2">ParA family protein</fullName>
    </submittedName>
</protein>
<dbReference type="Gene3D" id="3.40.50.300">
    <property type="entry name" value="P-loop containing nucleotide triphosphate hydrolases"/>
    <property type="match status" value="1"/>
</dbReference>
<evidence type="ECO:0000313" key="2">
    <source>
        <dbReference type="EMBL" id="MDV6303559.1"/>
    </source>
</evidence>
<comment type="caution">
    <text evidence="2">The sequence shown here is derived from an EMBL/GenBank/DDBJ whole genome shotgun (WGS) entry which is preliminary data.</text>
</comment>
<dbReference type="Pfam" id="PF13614">
    <property type="entry name" value="AAA_31"/>
    <property type="match status" value="1"/>
</dbReference>
<dbReference type="EMBL" id="JAWLKF010000006">
    <property type="protein sequence ID" value="MDV6303559.1"/>
    <property type="molecule type" value="Genomic_DNA"/>
</dbReference>
<dbReference type="Proteomes" id="UP001186104">
    <property type="component" value="Unassembled WGS sequence"/>
</dbReference>
<dbReference type="InterPro" id="IPR025669">
    <property type="entry name" value="AAA_dom"/>
</dbReference>
<proteinExistence type="predicted"/>
<dbReference type="InterPro" id="IPR050678">
    <property type="entry name" value="DNA_Partitioning_ATPase"/>
</dbReference>
<dbReference type="SUPFAM" id="SSF52540">
    <property type="entry name" value="P-loop containing nucleoside triphosphate hydrolases"/>
    <property type="match status" value="1"/>
</dbReference>
<evidence type="ECO:0000259" key="1">
    <source>
        <dbReference type="Pfam" id="PF13614"/>
    </source>
</evidence>
<keyword evidence="3" id="KW-1185">Reference proteome</keyword>
<dbReference type="InterPro" id="IPR027417">
    <property type="entry name" value="P-loop_NTPase"/>
</dbReference>
<dbReference type="RefSeq" id="WP_317533221.1">
    <property type="nucleotide sequence ID" value="NZ_JAWLKF010000006.1"/>
</dbReference>
<accession>A0ABU4D2M6</accession>
<sequence>MHHGLWRATLASRETTRREGEAVVTESMTKELNRVVTFANCKGGTGATSTAVNVAGLAAEGGWRTLFIDLDPHGNAGHDLGYYWDGRGDSGKLLRSALVTGSALVPVIPDVRPGLDVISGGEALDDWESEITGRAHRSRHHQSLLAEALAPIAPDYDLIVLDTPSTRPTLIQLALGATRWIVVPTRADRASIEGLRVLSRQIETARDVNPDIELLGVVLFDVATSDKAVSRNAASDIESALNGAAPLLKAVIQHAGSCAVKAREKGGLIHELADQADDAEQLSEEHRPGSASALAEDYVTLSQEVLQRIQDLEHAR</sequence>
<dbReference type="CDD" id="cd02042">
    <property type="entry name" value="ParAB_family"/>
    <property type="match status" value="1"/>
</dbReference>
<dbReference type="PANTHER" id="PTHR13696:SF99">
    <property type="entry name" value="COBYRINIC ACID AC-DIAMIDE SYNTHASE"/>
    <property type="match status" value="1"/>
</dbReference>
<evidence type="ECO:0000313" key="3">
    <source>
        <dbReference type="Proteomes" id="UP001186104"/>
    </source>
</evidence>